<keyword evidence="11 12" id="KW-0807">Transducer</keyword>
<comment type="subcellular location">
    <subcellularLocation>
        <location evidence="1">Cell membrane</location>
        <topology evidence="1">Multi-pass membrane protein</topology>
    </subcellularLocation>
</comment>
<feature type="transmembrane region" description="Helical" evidence="13">
    <location>
        <begin position="31"/>
        <end position="55"/>
    </location>
</feature>
<dbReference type="GO" id="GO:0008142">
    <property type="term" value="F:oxysterol binding"/>
    <property type="evidence" value="ECO:0007669"/>
    <property type="project" value="InterPro"/>
</dbReference>
<accession>A0A3Q2ZMR4</accession>
<evidence type="ECO:0000256" key="13">
    <source>
        <dbReference type="SAM" id="Phobius"/>
    </source>
</evidence>
<evidence type="ECO:0000256" key="5">
    <source>
        <dbReference type="ARBA" id="ARBA00022989"/>
    </source>
</evidence>
<dbReference type="CTD" id="556770"/>
<feature type="transmembrane region" description="Helical" evidence="13">
    <location>
        <begin position="147"/>
        <end position="172"/>
    </location>
</feature>
<dbReference type="Gene3D" id="1.20.1070.10">
    <property type="entry name" value="Rhodopsin 7-helix transmembrane proteins"/>
    <property type="match status" value="1"/>
</dbReference>
<evidence type="ECO:0000256" key="6">
    <source>
        <dbReference type="ARBA" id="ARBA00023040"/>
    </source>
</evidence>
<dbReference type="PRINTS" id="PR01157">
    <property type="entry name" value="P2YPURNOCPTR"/>
</dbReference>
<dbReference type="FunFam" id="1.20.1070.10:FF:000017">
    <property type="entry name" value="lysophosphatidic acid receptor 4"/>
    <property type="match status" value="1"/>
</dbReference>
<feature type="transmembrane region" description="Helical" evidence="13">
    <location>
        <begin position="67"/>
        <end position="88"/>
    </location>
</feature>
<evidence type="ECO:0000256" key="4">
    <source>
        <dbReference type="ARBA" id="ARBA00022859"/>
    </source>
</evidence>
<dbReference type="STRING" id="37003.ENSKMAP00000004946"/>
<evidence type="ECO:0000256" key="7">
    <source>
        <dbReference type="ARBA" id="ARBA00023130"/>
    </source>
</evidence>
<feature type="transmembrane region" description="Helical" evidence="13">
    <location>
        <begin position="281"/>
        <end position="308"/>
    </location>
</feature>
<proteinExistence type="inferred from homology"/>
<dbReference type="GO" id="GO:0005886">
    <property type="term" value="C:plasma membrane"/>
    <property type="evidence" value="ECO:0007669"/>
    <property type="project" value="UniProtKB-SubCell"/>
</dbReference>
<comment type="similarity">
    <text evidence="12">Belongs to the G-protein coupled receptor 1 family.</text>
</comment>
<evidence type="ECO:0000256" key="2">
    <source>
        <dbReference type="ARBA" id="ARBA00022475"/>
    </source>
</evidence>
<name>A0A3Q2ZMR4_KRYMA</name>
<dbReference type="PRINTS" id="PR00237">
    <property type="entry name" value="GPCRRHODOPSN"/>
</dbReference>
<evidence type="ECO:0000259" key="14">
    <source>
        <dbReference type="PROSITE" id="PS50262"/>
    </source>
</evidence>
<dbReference type="PANTHER" id="PTHR24237">
    <property type="entry name" value="G-PROTEIN COUPLED RECEPTOR"/>
    <property type="match status" value="1"/>
</dbReference>
<feature type="domain" description="G-protein coupled receptors family 1 profile" evidence="14">
    <location>
        <begin position="47"/>
        <end position="305"/>
    </location>
</feature>
<keyword evidence="9" id="KW-1015">Disulfide bond</keyword>
<evidence type="ECO:0000256" key="1">
    <source>
        <dbReference type="ARBA" id="ARBA00004651"/>
    </source>
</evidence>
<dbReference type="RefSeq" id="XP_017265651.1">
    <property type="nucleotide sequence ID" value="XM_017410162.3"/>
</dbReference>
<dbReference type="CDD" id="cd15159">
    <property type="entry name" value="7tmA_EBI2"/>
    <property type="match status" value="1"/>
</dbReference>
<dbReference type="Proteomes" id="UP000264800">
    <property type="component" value="Unplaced"/>
</dbReference>
<keyword evidence="16" id="KW-1185">Reference proteome</keyword>
<evidence type="ECO:0000256" key="3">
    <source>
        <dbReference type="ARBA" id="ARBA00022692"/>
    </source>
</evidence>
<dbReference type="InterPro" id="IPR047160">
    <property type="entry name" value="GP183-like"/>
</dbReference>
<dbReference type="KEGG" id="kmr:108232396"/>
<evidence type="ECO:0000256" key="8">
    <source>
        <dbReference type="ARBA" id="ARBA00023136"/>
    </source>
</evidence>
<keyword evidence="2" id="KW-1003">Cell membrane</keyword>
<evidence type="ECO:0000256" key="12">
    <source>
        <dbReference type="RuleBase" id="RU000688"/>
    </source>
</evidence>
<evidence type="ECO:0000256" key="9">
    <source>
        <dbReference type="ARBA" id="ARBA00023157"/>
    </source>
</evidence>
<keyword evidence="5 13" id="KW-1133">Transmembrane helix</keyword>
<feature type="transmembrane region" description="Helical" evidence="13">
    <location>
        <begin position="108"/>
        <end position="126"/>
    </location>
</feature>
<dbReference type="PROSITE" id="PS00237">
    <property type="entry name" value="G_PROTEIN_RECEP_F1_1"/>
    <property type="match status" value="1"/>
</dbReference>
<dbReference type="GeneTree" id="ENSGT01030000234518"/>
<dbReference type="OrthoDB" id="10021141at2759"/>
<dbReference type="GO" id="GO:0004930">
    <property type="term" value="F:G protein-coupled receptor activity"/>
    <property type="evidence" value="ECO:0007669"/>
    <property type="project" value="UniProtKB-KW"/>
</dbReference>
<keyword evidence="8 13" id="KW-0472">Membrane</keyword>
<evidence type="ECO:0000256" key="10">
    <source>
        <dbReference type="ARBA" id="ARBA00023170"/>
    </source>
</evidence>
<keyword evidence="3 12" id="KW-0812">Transmembrane</keyword>
<keyword evidence="6 12" id="KW-0297">G-protein coupled receptor</keyword>
<dbReference type="AlphaFoldDB" id="A0A3Q2ZMR4"/>
<dbReference type="GeneID" id="108232396"/>
<keyword evidence="4" id="KW-0391">Immunity</keyword>
<reference evidence="15" key="1">
    <citation type="submission" date="2025-08" db="UniProtKB">
        <authorList>
            <consortium name="Ensembl"/>
        </authorList>
    </citation>
    <scope>IDENTIFICATION</scope>
</reference>
<dbReference type="PANTHER" id="PTHR24237:SF7">
    <property type="entry name" value="G-PROTEIN COUPLED RECEPTOR 183"/>
    <property type="match status" value="1"/>
</dbReference>
<evidence type="ECO:0000256" key="11">
    <source>
        <dbReference type="ARBA" id="ARBA00023224"/>
    </source>
</evidence>
<evidence type="ECO:0000313" key="16">
    <source>
        <dbReference type="Proteomes" id="UP000264800"/>
    </source>
</evidence>
<organism evidence="15 16">
    <name type="scientific">Kryptolebias marmoratus</name>
    <name type="common">Mangrove killifish</name>
    <name type="synonym">Rivulus marmoratus</name>
    <dbReference type="NCBI Taxonomy" id="37003"/>
    <lineage>
        <taxon>Eukaryota</taxon>
        <taxon>Metazoa</taxon>
        <taxon>Chordata</taxon>
        <taxon>Craniata</taxon>
        <taxon>Vertebrata</taxon>
        <taxon>Euteleostomi</taxon>
        <taxon>Actinopterygii</taxon>
        <taxon>Neopterygii</taxon>
        <taxon>Teleostei</taxon>
        <taxon>Neoteleostei</taxon>
        <taxon>Acanthomorphata</taxon>
        <taxon>Ovalentaria</taxon>
        <taxon>Atherinomorphae</taxon>
        <taxon>Cyprinodontiformes</taxon>
        <taxon>Rivulidae</taxon>
        <taxon>Kryptolebias</taxon>
    </lineage>
</organism>
<dbReference type="InterPro" id="IPR000276">
    <property type="entry name" value="GPCR_Rhodpsn"/>
</dbReference>
<feature type="transmembrane region" description="Helical" evidence="13">
    <location>
        <begin position="192"/>
        <end position="220"/>
    </location>
</feature>
<dbReference type="InterPro" id="IPR017452">
    <property type="entry name" value="GPCR_Rhodpsn_7TM"/>
</dbReference>
<dbReference type="SUPFAM" id="SSF81321">
    <property type="entry name" value="Family A G protein-coupled receptor-like"/>
    <property type="match status" value="1"/>
</dbReference>
<dbReference type="Pfam" id="PF00001">
    <property type="entry name" value="7tm_1"/>
    <property type="match status" value="1"/>
</dbReference>
<keyword evidence="7" id="KW-1064">Adaptive immunity</keyword>
<dbReference type="OMA" id="NERTTCM"/>
<dbReference type="GO" id="GO:0002250">
    <property type="term" value="P:adaptive immune response"/>
    <property type="evidence" value="ECO:0007669"/>
    <property type="project" value="UniProtKB-KW"/>
</dbReference>
<dbReference type="Ensembl" id="ENSKMAT00000005034.1">
    <property type="protein sequence ID" value="ENSKMAP00000004946.1"/>
    <property type="gene ID" value="ENSKMAG00000003764.1"/>
</dbReference>
<evidence type="ECO:0000313" key="15">
    <source>
        <dbReference type="Ensembl" id="ENSKMAP00000004946.1"/>
    </source>
</evidence>
<feature type="transmembrane region" description="Helical" evidence="13">
    <location>
        <begin position="241"/>
        <end position="261"/>
    </location>
</feature>
<dbReference type="PROSITE" id="PS50262">
    <property type="entry name" value="G_PROTEIN_RECEP_F1_2"/>
    <property type="match status" value="1"/>
</dbReference>
<reference evidence="15" key="2">
    <citation type="submission" date="2025-09" db="UniProtKB">
        <authorList>
            <consortium name="Ensembl"/>
        </authorList>
    </citation>
    <scope>IDENTIFICATION</scope>
</reference>
<sequence length="365" mass="41198">MGSAIETTNSTVSPSNATCKTLYDHRDYARIFMPLVYCVVFFLGLFGNCLALHVIRANQKKLNSTTLYSLNLVLSDILFTLSLPLRIIYYARGFHWSLGEILCKISAFVFYINTYAGVNFMTCLSVDRFIAVVLPLRFAKFRKVSNVRYICVGVWLWVLMQTLPLFAIPMTSKDGDSLTCMEYPSFEKVDNVATMLIGAVFLGYVIPVVTILVCYSVLCSKLHLTAKTNHFTEKSGRSRKAIGVICCVTLVFVLCFSPYHINILQYMIRKLVSNPDCADLTAFQVSLHITVGLMNLNCCLDPFIYFFACKGYKRKLLKMLKRHVSISVSSAGRTSPEGSSKDFLDGNKIQLNSERLTERRLNSHE</sequence>
<protein>
    <submittedName>
        <fullName evidence="15">G protein-coupled receptor 183a</fullName>
    </submittedName>
</protein>
<keyword evidence="10 12" id="KW-0675">Receptor</keyword>